<evidence type="ECO:0000256" key="4">
    <source>
        <dbReference type="ARBA" id="ARBA00022801"/>
    </source>
</evidence>
<accession>A0A1I2JVV6</accession>
<dbReference type="OrthoDB" id="5295945at2"/>
<dbReference type="InterPro" id="IPR051094">
    <property type="entry name" value="Diverse_Catalytic_Enzymes"/>
</dbReference>
<sequence length="195" mass="22348">MWNEEMIKDYLKKHLKESRYKHVLGVVETSEKLAEIYGADKNKARFAALIHDLAKGRSDEDLIKITGENGYDICYEERRSPQLLHGLVAAIIAKNEMGIEDNEILNAASFHTTGKANMTLLEKIVYIADYIEPNRDFPGVEKLREITFHNLDKGVLQGFDNTIKFVIDRKEILHLKTIEARNYLLQEVIKGDTGE</sequence>
<dbReference type="InterPro" id="IPR005249">
    <property type="entry name" value="YqeK"/>
</dbReference>
<protein>
    <recommendedName>
        <fullName evidence="1">bis(5'-nucleosyl)-tetraphosphatase (symmetrical)</fullName>
        <ecNumber evidence="1">3.6.1.41</ecNumber>
    </recommendedName>
</protein>
<dbReference type="NCBIfam" id="TIGR00488">
    <property type="entry name" value="bis(5'-nucleosyl)-tetraphosphatase (symmetrical) YqeK"/>
    <property type="match status" value="1"/>
</dbReference>
<dbReference type="GO" id="GO:0008803">
    <property type="term" value="F:bis(5'-nucleosyl)-tetraphosphatase (symmetrical) activity"/>
    <property type="evidence" value="ECO:0007669"/>
    <property type="project" value="UniProtKB-EC"/>
</dbReference>
<evidence type="ECO:0000256" key="5">
    <source>
        <dbReference type="ARBA" id="ARBA00023004"/>
    </source>
</evidence>
<evidence type="ECO:0000259" key="7">
    <source>
        <dbReference type="PROSITE" id="PS51831"/>
    </source>
</evidence>
<organism evidence="8 9">
    <name type="scientific">Clostridium cadaveris</name>
    <dbReference type="NCBI Taxonomy" id="1529"/>
    <lineage>
        <taxon>Bacteria</taxon>
        <taxon>Bacillati</taxon>
        <taxon>Bacillota</taxon>
        <taxon>Clostridia</taxon>
        <taxon>Eubacteriales</taxon>
        <taxon>Clostridiaceae</taxon>
        <taxon>Clostridium</taxon>
    </lineage>
</organism>
<comment type="catalytic activity">
    <reaction evidence="6">
        <text>P(1),P(4)-bis(5'-adenosyl) tetraphosphate + H2O = 2 ADP + 2 H(+)</text>
        <dbReference type="Rhea" id="RHEA:24252"/>
        <dbReference type="ChEBI" id="CHEBI:15377"/>
        <dbReference type="ChEBI" id="CHEBI:15378"/>
        <dbReference type="ChEBI" id="CHEBI:58141"/>
        <dbReference type="ChEBI" id="CHEBI:456216"/>
        <dbReference type="EC" id="3.6.1.41"/>
    </reaction>
</comment>
<gene>
    <name evidence="8" type="ORF">SAMN04487885_103117</name>
</gene>
<dbReference type="eggNOG" id="COG1713">
    <property type="taxonomic scope" value="Bacteria"/>
</dbReference>
<proteinExistence type="predicted"/>
<dbReference type="Pfam" id="PF01966">
    <property type="entry name" value="HD"/>
    <property type="match status" value="1"/>
</dbReference>
<evidence type="ECO:0000256" key="1">
    <source>
        <dbReference type="ARBA" id="ARBA00012506"/>
    </source>
</evidence>
<dbReference type="Gene3D" id="1.10.3210.10">
    <property type="entry name" value="Hypothetical protein af1432"/>
    <property type="match status" value="1"/>
</dbReference>
<evidence type="ECO:0000256" key="6">
    <source>
        <dbReference type="ARBA" id="ARBA00049417"/>
    </source>
</evidence>
<dbReference type="Proteomes" id="UP000182135">
    <property type="component" value="Unassembled WGS sequence"/>
</dbReference>
<dbReference type="AlphaFoldDB" id="A0A1I2JVV6"/>
<dbReference type="EMBL" id="FOOE01000003">
    <property type="protein sequence ID" value="SFF58010.1"/>
    <property type="molecule type" value="Genomic_DNA"/>
</dbReference>
<dbReference type="InterPro" id="IPR003607">
    <property type="entry name" value="HD/PDEase_dom"/>
</dbReference>
<keyword evidence="9" id="KW-1185">Reference proteome</keyword>
<evidence type="ECO:0000256" key="2">
    <source>
        <dbReference type="ARBA" id="ARBA00022723"/>
    </source>
</evidence>
<dbReference type="PROSITE" id="PS51831">
    <property type="entry name" value="HD"/>
    <property type="match status" value="1"/>
</dbReference>
<reference evidence="8 9" key="1">
    <citation type="submission" date="2016-10" db="EMBL/GenBank/DDBJ databases">
        <authorList>
            <person name="de Groot N.N."/>
        </authorList>
    </citation>
    <scope>NUCLEOTIDE SEQUENCE [LARGE SCALE GENOMIC DNA]</scope>
    <source>
        <strain evidence="8 9">NLAE-zl-G419</strain>
    </source>
</reference>
<keyword evidence="5" id="KW-0408">Iron</keyword>
<feature type="domain" description="HD" evidence="7">
    <location>
        <begin position="19"/>
        <end position="134"/>
    </location>
</feature>
<dbReference type="GeneID" id="90545309"/>
<dbReference type="PANTHER" id="PTHR35795">
    <property type="entry name" value="SLR1885 PROTEIN"/>
    <property type="match status" value="1"/>
</dbReference>
<dbReference type="RefSeq" id="WP_027638615.1">
    <property type="nucleotide sequence ID" value="NZ_BAAACD010000003.1"/>
</dbReference>
<dbReference type="SUPFAM" id="SSF109604">
    <property type="entry name" value="HD-domain/PDEase-like"/>
    <property type="match status" value="1"/>
</dbReference>
<dbReference type="GO" id="GO:0046872">
    <property type="term" value="F:metal ion binding"/>
    <property type="evidence" value="ECO:0007669"/>
    <property type="project" value="UniProtKB-KW"/>
</dbReference>
<evidence type="ECO:0000313" key="9">
    <source>
        <dbReference type="Proteomes" id="UP000182135"/>
    </source>
</evidence>
<dbReference type="CDD" id="cd00077">
    <property type="entry name" value="HDc"/>
    <property type="match status" value="1"/>
</dbReference>
<dbReference type="InterPro" id="IPR006674">
    <property type="entry name" value="HD_domain"/>
</dbReference>
<keyword evidence="4 8" id="KW-0378">Hydrolase</keyword>
<dbReference type="PANTHER" id="PTHR35795:SF1">
    <property type="entry name" value="BIS(5'-NUCLEOSYL)-TETRAPHOSPHATASE, SYMMETRICAL"/>
    <property type="match status" value="1"/>
</dbReference>
<dbReference type="EC" id="3.6.1.41" evidence="1"/>
<evidence type="ECO:0000256" key="3">
    <source>
        <dbReference type="ARBA" id="ARBA00022741"/>
    </source>
</evidence>
<dbReference type="GO" id="GO:0000166">
    <property type="term" value="F:nucleotide binding"/>
    <property type="evidence" value="ECO:0007669"/>
    <property type="project" value="UniProtKB-KW"/>
</dbReference>
<evidence type="ECO:0000313" key="8">
    <source>
        <dbReference type="EMBL" id="SFF58010.1"/>
    </source>
</evidence>
<name>A0A1I2JVV6_9CLOT</name>
<dbReference type="STRING" id="1529.SAMN04487885_103117"/>
<keyword evidence="2" id="KW-0479">Metal-binding</keyword>
<keyword evidence="3" id="KW-0547">Nucleotide-binding</keyword>
<dbReference type="SMART" id="SM00471">
    <property type="entry name" value="HDc"/>
    <property type="match status" value="1"/>
</dbReference>